<proteinExistence type="predicted"/>
<sequence>MLRESDEPDAFNIALIEHIAQMCLANGLVVIVEGILDARRYGAMLERLARGVTHSLFYSFDLTFEETLVRHAGRPQAATIPEEAMAQWYHGWQPLPFVDELRIGATWTVEEVVDRIHGDVSAGRAAP</sequence>
<protein>
    <recommendedName>
        <fullName evidence="3">Kinase</fullName>
    </recommendedName>
</protein>
<dbReference type="Gene3D" id="3.40.50.300">
    <property type="entry name" value="P-loop containing nucleotide triphosphate hydrolases"/>
    <property type="match status" value="1"/>
</dbReference>
<evidence type="ECO:0000313" key="1">
    <source>
        <dbReference type="EMBL" id="PXX58340.1"/>
    </source>
</evidence>
<evidence type="ECO:0000313" key="2">
    <source>
        <dbReference type="Proteomes" id="UP000247569"/>
    </source>
</evidence>
<keyword evidence="2" id="KW-1185">Reference proteome</keyword>
<dbReference type="Proteomes" id="UP000247569">
    <property type="component" value="Unassembled WGS sequence"/>
</dbReference>
<name>A0A318JXC1_9NOCA</name>
<evidence type="ECO:0008006" key="3">
    <source>
        <dbReference type="Google" id="ProtNLM"/>
    </source>
</evidence>
<accession>A0A318JXC1</accession>
<dbReference type="SUPFAM" id="SSF52540">
    <property type="entry name" value="P-loop containing nucleoside triphosphate hydrolases"/>
    <property type="match status" value="1"/>
</dbReference>
<dbReference type="AlphaFoldDB" id="A0A318JXC1"/>
<reference evidence="1 2" key="1">
    <citation type="submission" date="2018-05" db="EMBL/GenBank/DDBJ databases">
        <title>Genomic Encyclopedia of Type Strains, Phase IV (KMG-IV): sequencing the most valuable type-strain genomes for metagenomic binning, comparative biology and taxonomic classification.</title>
        <authorList>
            <person name="Goeker M."/>
        </authorList>
    </citation>
    <scope>NUCLEOTIDE SEQUENCE [LARGE SCALE GENOMIC DNA]</scope>
    <source>
        <strain evidence="1 2">DSM 44704</strain>
    </source>
</reference>
<comment type="caution">
    <text evidence="1">The sequence shown here is derived from an EMBL/GenBank/DDBJ whole genome shotgun (WGS) entry which is preliminary data.</text>
</comment>
<dbReference type="EMBL" id="QJKF01000014">
    <property type="protein sequence ID" value="PXX58340.1"/>
    <property type="molecule type" value="Genomic_DNA"/>
</dbReference>
<organism evidence="1 2">
    <name type="scientific">Nocardia tenerifensis</name>
    <dbReference type="NCBI Taxonomy" id="228006"/>
    <lineage>
        <taxon>Bacteria</taxon>
        <taxon>Bacillati</taxon>
        <taxon>Actinomycetota</taxon>
        <taxon>Actinomycetes</taxon>
        <taxon>Mycobacteriales</taxon>
        <taxon>Nocardiaceae</taxon>
        <taxon>Nocardia</taxon>
    </lineage>
</organism>
<dbReference type="InterPro" id="IPR027417">
    <property type="entry name" value="P-loop_NTPase"/>
</dbReference>
<gene>
    <name evidence="1" type="ORF">DFR70_11422</name>
</gene>